<feature type="signal peptide" evidence="2">
    <location>
        <begin position="1"/>
        <end position="21"/>
    </location>
</feature>
<dbReference type="InterPro" id="IPR050546">
    <property type="entry name" value="Glycosyl_Hydrlase_16"/>
</dbReference>
<dbReference type="PANTHER" id="PTHR10963:SF55">
    <property type="entry name" value="GLYCOSIDE HYDROLASE FAMILY 16 PROTEIN"/>
    <property type="match status" value="1"/>
</dbReference>
<name>A0ABT7U8E3_9BACE</name>
<reference evidence="4 5" key="1">
    <citation type="submission" date="2023-06" db="EMBL/GenBank/DDBJ databases">
        <authorList>
            <person name="Zeman M."/>
            <person name="Kubasova T."/>
            <person name="Jahodarova E."/>
            <person name="Nykrynova M."/>
            <person name="Rychlik I."/>
        </authorList>
    </citation>
    <scope>NUCLEOTIDE SEQUENCE [LARGE SCALE GENOMIC DNA]</scope>
    <source>
        <strain evidence="4 5">ET4</strain>
    </source>
</reference>
<dbReference type="GO" id="GO:0016787">
    <property type="term" value="F:hydrolase activity"/>
    <property type="evidence" value="ECO:0007669"/>
    <property type="project" value="UniProtKB-KW"/>
</dbReference>
<dbReference type="CDD" id="cd08023">
    <property type="entry name" value="GH16_laminarinase_like"/>
    <property type="match status" value="1"/>
</dbReference>
<evidence type="ECO:0000256" key="1">
    <source>
        <dbReference type="ARBA" id="ARBA00006865"/>
    </source>
</evidence>
<organism evidence="4 5">
    <name type="scientific">Bacteroides eggerthii</name>
    <dbReference type="NCBI Taxonomy" id="28111"/>
    <lineage>
        <taxon>Bacteria</taxon>
        <taxon>Pseudomonadati</taxon>
        <taxon>Bacteroidota</taxon>
        <taxon>Bacteroidia</taxon>
        <taxon>Bacteroidales</taxon>
        <taxon>Bacteroidaceae</taxon>
        <taxon>Bacteroides</taxon>
    </lineage>
</organism>
<proteinExistence type="inferred from homology"/>
<comment type="similarity">
    <text evidence="1">Belongs to the glycosyl hydrolase 16 family.</text>
</comment>
<dbReference type="SUPFAM" id="SSF49899">
    <property type="entry name" value="Concanavalin A-like lectins/glucanases"/>
    <property type="match status" value="1"/>
</dbReference>
<accession>A0ABT7U8E3</accession>
<dbReference type="Gene3D" id="2.60.120.200">
    <property type="match status" value="1"/>
</dbReference>
<dbReference type="PANTHER" id="PTHR10963">
    <property type="entry name" value="GLYCOSYL HYDROLASE-RELATED"/>
    <property type="match status" value="1"/>
</dbReference>
<feature type="domain" description="GH16" evidence="3">
    <location>
        <begin position="772"/>
        <end position="1043"/>
    </location>
</feature>
<evidence type="ECO:0000259" key="3">
    <source>
        <dbReference type="PROSITE" id="PS51762"/>
    </source>
</evidence>
<keyword evidence="2" id="KW-0732">Signal</keyword>
<dbReference type="InterPro" id="IPR013320">
    <property type="entry name" value="ConA-like_dom_sf"/>
</dbReference>
<evidence type="ECO:0000313" key="4">
    <source>
        <dbReference type="EMBL" id="MDM8146786.1"/>
    </source>
</evidence>
<dbReference type="EMBL" id="JAUDCF010000051">
    <property type="protein sequence ID" value="MDM8146786.1"/>
    <property type="molecule type" value="Genomic_DNA"/>
</dbReference>
<protein>
    <submittedName>
        <fullName evidence="4">Glycoside hydrolase family 16 protein</fullName>
    </submittedName>
</protein>
<keyword evidence="4" id="KW-0378">Hydrolase</keyword>
<evidence type="ECO:0000256" key="2">
    <source>
        <dbReference type="SAM" id="SignalP"/>
    </source>
</evidence>
<keyword evidence="5" id="KW-1185">Reference proteome</keyword>
<dbReference type="PROSITE" id="PS51762">
    <property type="entry name" value="GH16_2"/>
    <property type="match status" value="1"/>
</dbReference>
<feature type="chain" id="PRO_5045369590" evidence="2">
    <location>
        <begin position="22"/>
        <end position="1260"/>
    </location>
</feature>
<comment type="caution">
    <text evidence="4">The sequence shown here is derived from an EMBL/GenBank/DDBJ whole genome shotgun (WGS) entry which is preliminary data.</text>
</comment>
<dbReference type="Pfam" id="PF00722">
    <property type="entry name" value="Glyco_hydro_16"/>
    <property type="match status" value="1"/>
</dbReference>
<dbReference type="Pfam" id="PF20009">
    <property type="entry name" value="GEVED"/>
    <property type="match status" value="1"/>
</dbReference>
<dbReference type="InterPro" id="IPR000757">
    <property type="entry name" value="Beta-glucanase-like"/>
</dbReference>
<gene>
    <name evidence="4" type="ORF">QUW02_12800</name>
</gene>
<dbReference type="Proteomes" id="UP001228403">
    <property type="component" value="Unassembled WGS sequence"/>
</dbReference>
<evidence type="ECO:0000313" key="5">
    <source>
        <dbReference type="Proteomes" id="UP001228403"/>
    </source>
</evidence>
<reference evidence="5" key="2">
    <citation type="submission" date="2023-07" db="EMBL/GenBank/DDBJ databases">
        <title>Identification and characterization of horizontal gene transfer across gut microbiota members of farm animals based on homology search.</title>
        <authorList>
            <person name="Schwarzerova J."/>
            <person name="Nykrynova M."/>
            <person name="Jureckova K."/>
            <person name="Cejkova D."/>
            <person name="Rychlik I."/>
        </authorList>
    </citation>
    <scope>NUCLEOTIDE SEQUENCE [LARGE SCALE GENOMIC DNA]</scope>
    <source>
        <strain evidence="5">ET4</strain>
    </source>
</reference>
<dbReference type="InterPro" id="IPR045474">
    <property type="entry name" value="GEVED"/>
</dbReference>
<sequence>MKKQHILLASILLSMPYTSFAQQITGFEEEAGQENYTSLGVYDSWSHSPFRIQQGESKPRLEGIVKVLDNTIGDEANSTSKMLMFQRSRYASNLFGARIDLKEPFELTTTVKYVHVMIKKDRPGKVVLMGLGKRRDNAEQSPETEQFWVQSSRTLEPNVWNDAVFAIKGNGGIDIHSLVVVPDCESTHELTEDFLAYIDEIEVNNSSLPRYQRGDYPLNIEENTVSAKTDRYVNNIKLSSPSAGEQTLTVGSANPQKIYRPMLDKAFTAKPGETVKPTISYNGKWMNGYVYLDYGKDGKFACEVNDNGTTPEGTDLVSYYYIETVENTSGFNYKGEPVSGDDRNTMQTPEFQIPEDLEPGFYRMRFKVDWGNADAGGRMTETNSIVSNGGSIVDVRLNIHADEGTVTTEFRNGDVLTADGNVLAGTKVKFGEPLTVWMKPENGFVPDGITLKHGHHLTGDSLVHGTAQYSTITIPAYAVNSEGMLTIPGELVDGDLHIIGNFKSTTSVGETGNYEVNFDKGLTITRGDRTLNNISLRGNQGCSYTSSNMSTAPKNVYQDKMDEAALVSRGESITPSVNYTTGGPMHGYFYIDLNNNGIFEVEVGDDHRPTSNSELVSFSYLNGYNSEGTQRGTSEASNAITFPSCKIPEFLPDGNYRARLKIDWNNGDPKGQYGANNSIQNNGGYIVDFLLNVSGESRTLEADIFNGNLYGADNSALPYQLSGTRNLEAVLHPVTDDYTLDGPVVVRTGINFDGPQEIRGNVQWKEMEIQPADIQNNTLSIPVLGNVSVKASYSPSDQAEYRLVFHDEFDGADGTRADESKWKCSQRLSATWNRFVSDKIAVAHQQDGKLVLKAIPNPDKSTDNVDMLSGAVETRDLFTFKRGKVESRAKTNGYTGNFPAIWMMPQNQKDGWPDCGEIDIFEQIDAENKSYHTVHSNWTYDLGNKNNPASSFSKNLSMDRYHTYGLEWDENSITWFVDGVKVGSYNKSTDNSVLEQGQWPFDKAFYLILNQSVGNGSWAQNADINHTYRMDVDWIRVYQKEVSIDADDKYTPAVEGTYNAVLNRTFSQGWNTICLPFNARPEDICAGANAQEYSSYTEAGLNFKKVEMMEAGKPYLIFCPTAVNQPVEFRDVAFIAQAPQDITPSGSPFTFKGSFDPISMEGRYGVANINGKDKLVRGGASSSLYTTGSYFELQDINRVNSMLLNFDRETTGIADPSFNAQNKQGDIYTLNGVLIRKDATDTKGLKKGVYIIGNQKVYIK</sequence>